<evidence type="ECO:0000313" key="1">
    <source>
        <dbReference type="EMBL" id="ERK32157.1"/>
    </source>
</evidence>
<reference evidence="1 2" key="1">
    <citation type="journal article" date="2013" name="Genome Announc.">
        <title>Draft Genome Sequence of the Hydrogen- and Ethanol-Producing Bacterium Clostridium intestinale Strain URNW.</title>
        <authorList>
            <person name="Lal S."/>
            <person name="Ramachandran U."/>
            <person name="Zhang X."/>
            <person name="Sparling R."/>
            <person name="Levin D.B."/>
        </authorList>
    </citation>
    <scope>NUCLEOTIDE SEQUENCE [LARGE SCALE GENOMIC DNA]</scope>
    <source>
        <strain evidence="1 2">URNW</strain>
    </source>
</reference>
<dbReference type="eggNOG" id="COG1045">
    <property type="taxonomic scope" value="Bacteria"/>
</dbReference>
<dbReference type="PANTHER" id="PTHR42811">
    <property type="entry name" value="SERINE ACETYLTRANSFERASE"/>
    <property type="match status" value="1"/>
</dbReference>
<dbReference type="InterPro" id="IPR011004">
    <property type="entry name" value="Trimer_LpxA-like_sf"/>
</dbReference>
<dbReference type="GO" id="GO:0016740">
    <property type="term" value="F:transferase activity"/>
    <property type="evidence" value="ECO:0007669"/>
    <property type="project" value="UniProtKB-KW"/>
</dbReference>
<keyword evidence="1" id="KW-0808">Transferase</keyword>
<gene>
    <name evidence="1" type="ORF">CINTURNW_0504</name>
</gene>
<dbReference type="HOGENOM" id="CLU_051638_11_0_9"/>
<proteinExistence type="predicted"/>
<evidence type="ECO:0000313" key="2">
    <source>
        <dbReference type="Proteomes" id="UP000016721"/>
    </source>
</evidence>
<protein>
    <submittedName>
        <fullName evidence="1">Serine O-acetyltransferase</fullName>
    </submittedName>
</protein>
<dbReference type="RefSeq" id="WP_021800560.1">
    <property type="nucleotide sequence ID" value="NZ_KI273145.1"/>
</dbReference>
<dbReference type="EMBL" id="APJA01000006">
    <property type="protein sequence ID" value="ERK32157.1"/>
    <property type="molecule type" value="Genomic_DNA"/>
</dbReference>
<organism evidence="1 2">
    <name type="scientific">Clostridium intestinale URNW</name>
    <dbReference type="NCBI Taxonomy" id="1294142"/>
    <lineage>
        <taxon>Bacteria</taxon>
        <taxon>Bacillati</taxon>
        <taxon>Bacillota</taxon>
        <taxon>Clostridia</taxon>
        <taxon>Eubacteriales</taxon>
        <taxon>Clostridiaceae</taxon>
        <taxon>Clostridium</taxon>
    </lineage>
</organism>
<dbReference type="AlphaFoldDB" id="U2N9H7"/>
<accession>U2N9H7</accession>
<keyword evidence="2" id="KW-1185">Reference proteome</keyword>
<comment type="caution">
    <text evidence="1">The sequence shown here is derived from an EMBL/GenBank/DDBJ whole genome shotgun (WGS) entry which is preliminary data.</text>
</comment>
<dbReference type="Gene3D" id="2.160.10.10">
    <property type="entry name" value="Hexapeptide repeat proteins"/>
    <property type="match status" value="1"/>
</dbReference>
<dbReference type="STRING" id="1294142.CINTURNW_0504"/>
<dbReference type="OrthoDB" id="9814490at2"/>
<dbReference type="Proteomes" id="UP000016721">
    <property type="component" value="Unassembled WGS sequence"/>
</dbReference>
<name>U2N9H7_9CLOT</name>
<dbReference type="SUPFAM" id="SSF51161">
    <property type="entry name" value="Trimeric LpxA-like enzymes"/>
    <property type="match status" value="1"/>
</dbReference>
<sequence length="187" mass="20968">MHKVKSKSDLNEFLNYESRKYGRKSKKIPIFCIKESDYLWKYNVLMRRTEYYTNTKKKIRSVIYKVLLHRYSNKHQIHIPINTFDKGLKLMHLGPVLVNGRVIAGKDISLHINTSIVAGGINNEAPKLNDGVVVGVGAVILGGISLAKNIAVGANAVVNRSFIEENIAIAGVPAKKISNNGRLEWNR</sequence>
<dbReference type="PATRIC" id="fig|1294142.3.peg.487"/>